<protein>
    <submittedName>
        <fullName evidence="1">DUF4037 domain-containing protein</fullName>
    </submittedName>
</protein>
<organism evidence="1 2">
    <name type="scientific">Paenibacillus mesotrionivorans</name>
    <dbReference type="NCBI Taxonomy" id="3160968"/>
    <lineage>
        <taxon>Bacteria</taxon>
        <taxon>Bacillati</taxon>
        <taxon>Bacillota</taxon>
        <taxon>Bacilli</taxon>
        <taxon>Bacillales</taxon>
        <taxon>Paenibacillaceae</taxon>
        <taxon>Paenibacillus</taxon>
    </lineage>
</organism>
<reference evidence="1" key="1">
    <citation type="submission" date="2024-12" db="EMBL/GenBank/DDBJ databases">
        <authorList>
            <person name="Wu N."/>
        </authorList>
    </citation>
    <scope>NUCLEOTIDE SEQUENCE</scope>
    <source>
        <strain evidence="1">P15</strain>
    </source>
</reference>
<keyword evidence="2" id="KW-1185">Reference proteome</keyword>
<sequence>MKGLDLCEAFYWEVVRPIIAHRFPSLLERHAAGLIGYGSDVLGHDDEWSRDHEWGARCHIWLTERDYAEHAAGLDRALTEEVPVSFRGCPARFTPDEAGEVLVPHKDSTGLHHVAITTLSRHMHIQLGMTAAEPAWVDWLVIPEQKLLEWTRGRIFIDPPGEITALRKRLAYLPEGVWLYKLKEAWSHFGGLYVPVLADRRGDSFSARLALNRLAEKAVQLIFLYNRQYRPGTYKWISRELARIGPAAARQGRMLEAAILEPDAAQAVHRIEEVLEELADLHNQLRITAPVKLEASHPYARGLQDRSYSSLEKVLTASLSPELCQLEIPGGVDQFVTSPYILVWAEHYSKFRTLYQMKADIDRTGIGDMMV</sequence>
<accession>A0ACC7P068</accession>
<name>A0ACC7P068_9BACL</name>
<dbReference type="Proteomes" id="UP001631969">
    <property type="component" value="Unassembled WGS sequence"/>
</dbReference>
<evidence type="ECO:0000313" key="1">
    <source>
        <dbReference type="EMBL" id="MFM9330150.1"/>
    </source>
</evidence>
<evidence type="ECO:0000313" key="2">
    <source>
        <dbReference type="Proteomes" id="UP001631969"/>
    </source>
</evidence>
<gene>
    <name evidence="1" type="ORF">ACI1P1_17765</name>
</gene>
<proteinExistence type="predicted"/>
<dbReference type="EMBL" id="JBJURJ010000011">
    <property type="protein sequence ID" value="MFM9330150.1"/>
    <property type="molecule type" value="Genomic_DNA"/>
</dbReference>
<comment type="caution">
    <text evidence="1">The sequence shown here is derived from an EMBL/GenBank/DDBJ whole genome shotgun (WGS) entry which is preliminary data.</text>
</comment>